<dbReference type="InterPro" id="IPR036259">
    <property type="entry name" value="MFS_trans_sf"/>
</dbReference>
<dbReference type="AlphaFoldDB" id="A0A1G2EUB7"/>
<dbReference type="Pfam" id="PF07690">
    <property type="entry name" value="MFS_1"/>
    <property type="match status" value="1"/>
</dbReference>
<keyword evidence="1 4" id="KW-0812">Transmembrane</keyword>
<dbReference type="SUPFAM" id="SSF103473">
    <property type="entry name" value="MFS general substrate transporter"/>
    <property type="match status" value="1"/>
</dbReference>
<feature type="transmembrane region" description="Helical" evidence="4">
    <location>
        <begin position="335"/>
        <end position="354"/>
    </location>
</feature>
<dbReference type="InterPro" id="IPR053160">
    <property type="entry name" value="MFS_DHA3_Transporter"/>
</dbReference>
<evidence type="ECO:0000256" key="1">
    <source>
        <dbReference type="ARBA" id="ARBA00022692"/>
    </source>
</evidence>
<sequence>MKKIHKNIAIAYLLTFCKNSWFWLGVWVFYYLRFTNYAGIGIIETVLIITMTLTEIPTGAIADLFGKRKTLFLSFLLQAVGALWMALTPNFSGLVLSVFVMGIGGTLYSGTLEALVYDTLKQNKLESTYDRTISVMSSIQLVAPAVCGIIGGFLYVVSPSLPFFANAAFYFLGIVGTVFLVEPLIDTEKFSWVNYINQTKQGIKQLVKTINIRNQTILLLSIGVIGVILDEMLYSFLGVEFGLKAESIGIVWAIIFLISAAAVQTTPFIRKSLGDKKAVILTGGVIALTLIMSPMLGLMFGVISILFSSTFLAILTNLTSIIVNKNTESKYRATTLSTFNMIKNIPYVLSAYFIGSLSDSISAKNSAFVLGVILIFFLVFQTIKVKPNNQTAN</sequence>
<evidence type="ECO:0000259" key="5">
    <source>
        <dbReference type="PROSITE" id="PS50850"/>
    </source>
</evidence>
<feature type="transmembrane region" description="Helical" evidence="4">
    <location>
        <begin position="70"/>
        <end position="87"/>
    </location>
</feature>
<dbReference type="PANTHER" id="PTHR23530:SF1">
    <property type="entry name" value="PERMEASE, MAJOR FACILITATOR SUPERFAMILY-RELATED"/>
    <property type="match status" value="1"/>
</dbReference>
<dbReference type="PANTHER" id="PTHR23530">
    <property type="entry name" value="TRANSPORT PROTEIN-RELATED"/>
    <property type="match status" value="1"/>
</dbReference>
<proteinExistence type="predicted"/>
<protein>
    <recommendedName>
        <fullName evidence="5">Major facilitator superfamily (MFS) profile domain-containing protein</fullName>
    </recommendedName>
</protein>
<feature type="transmembrane region" description="Helical" evidence="4">
    <location>
        <begin position="302"/>
        <end position="323"/>
    </location>
</feature>
<dbReference type="Proteomes" id="UP000176326">
    <property type="component" value="Unassembled WGS sequence"/>
</dbReference>
<feature type="transmembrane region" description="Helical" evidence="4">
    <location>
        <begin position="138"/>
        <end position="157"/>
    </location>
</feature>
<dbReference type="InterPro" id="IPR020846">
    <property type="entry name" value="MFS_dom"/>
</dbReference>
<accession>A0A1G2EUB7</accession>
<dbReference type="InterPro" id="IPR011701">
    <property type="entry name" value="MFS"/>
</dbReference>
<evidence type="ECO:0000313" key="6">
    <source>
        <dbReference type="EMBL" id="OGZ28960.1"/>
    </source>
</evidence>
<feature type="transmembrane region" description="Helical" evidence="4">
    <location>
        <begin position="38"/>
        <end position="58"/>
    </location>
</feature>
<feature type="transmembrane region" description="Helical" evidence="4">
    <location>
        <begin position="217"/>
        <end position="237"/>
    </location>
</feature>
<keyword evidence="3 4" id="KW-0472">Membrane</keyword>
<evidence type="ECO:0000256" key="4">
    <source>
        <dbReference type="SAM" id="Phobius"/>
    </source>
</evidence>
<comment type="caution">
    <text evidence="6">The sequence shown here is derived from an EMBL/GenBank/DDBJ whole genome shotgun (WGS) entry which is preliminary data.</text>
</comment>
<evidence type="ECO:0000256" key="2">
    <source>
        <dbReference type="ARBA" id="ARBA00022989"/>
    </source>
</evidence>
<name>A0A1G2EUB7_9BACT</name>
<evidence type="ECO:0000256" key="3">
    <source>
        <dbReference type="ARBA" id="ARBA00023136"/>
    </source>
</evidence>
<feature type="transmembrane region" description="Helical" evidence="4">
    <location>
        <begin position="93"/>
        <end position="117"/>
    </location>
</feature>
<dbReference type="EMBL" id="MHMN01000007">
    <property type="protein sequence ID" value="OGZ28960.1"/>
    <property type="molecule type" value="Genomic_DNA"/>
</dbReference>
<feature type="transmembrane region" description="Helical" evidence="4">
    <location>
        <begin position="366"/>
        <end position="383"/>
    </location>
</feature>
<keyword evidence="2 4" id="KW-1133">Transmembrane helix</keyword>
<feature type="domain" description="Major facilitator superfamily (MFS) profile" evidence="5">
    <location>
        <begin position="1"/>
        <end position="389"/>
    </location>
</feature>
<feature type="transmembrane region" description="Helical" evidence="4">
    <location>
        <begin position="163"/>
        <end position="181"/>
    </location>
</feature>
<feature type="transmembrane region" description="Helical" evidence="4">
    <location>
        <begin position="278"/>
        <end position="296"/>
    </location>
</feature>
<gene>
    <name evidence="6" type="ORF">A2427_04620</name>
</gene>
<dbReference type="PROSITE" id="PS50850">
    <property type="entry name" value="MFS"/>
    <property type="match status" value="1"/>
</dbReference>
<reference evidence="6 7" key="1">
    <citation type="journal article" date="2016" name="Nat. Commun.">
        <title>Thousands of microbial genomes shed light on interconnected biogeochemical processes in an aquifer system.</title>
        <authorList>
            <person name="Anantharaman K."/>
            <person name="Brown C.T."/>
            <person name="Hug L.A."/>
            <person name="Sharon I."/>
            <person name="Castelle C.J."/>
            <person name="Probst A.J."/>
            <person name="Thomas B.C."/>
            <person name="Singh A."/>
            <person name="Wilkins M.J."/>
            <person name="Karaoz U."/>
            <person name="Brodie E.L."/>
            <person name="Williams K.H."/>
            <person name="Hubbard S.S."/>
            <person name="Banfield J.F."/>
        </authorList>
    </citation>
    <scope>NUCLEOTIDE SEQUENCE [LARGE SCALE GENOMIC DNA]</scope>
</reference>
<feature type="transmembrane region" description="Helical" evidence="4">
    <location>
        <begin position="12"/>
        <end position="32"/>
    </location>
</feature>
<evidence type="ECO:0000313" key="7">
    <source>
        <dbReference type="Proteomes" id="UP000176326"/>
    </source>
</evidence>
<dbReference type="GO" id="GO:0022857">
    <property type="term" value="F:transmembrane transporter activity"/>
    <property type="evidence" value="ECO:0007669"/>
    <property type="project" value="InterPro"/>
</dbReference>
<dbReference type="Gene3D" id="1.20.1250.20">
    <property type="entry name" value="MFS general substrate transporter like domains"/>
    <property type="match status" value="1"/>
</dbReference>
<organism evidence="6 7">
    <name type="scientific">Candidatus Nealsonbacteria bacterium RIFOXYC1_FULL_40_7</name>
    <dbReference type="NCBI Taxonomy" id="1801678"/>
    <lineage>
        <taxon>Bacteria</taxon>
        <taxon>Candidatus Nealsoniibacteriota</taxon>
    </lineage>
</organism>
<feature type="transmembrane region" description="Helical" evidence="4">
    <location>
        <begin position="249"/>
        <end position="269"/>
    </location>
</feature>